<accession>A0A418XMA6</accession>
<evidence type="ECO:0000313" key="3">
    <source>
        <dbReference type="EMBL" id="RJG13597.1"/>
    </source>
</evidence>
<dbReference type="SUPFAM" id="SSF54631">
    <property type="entry name" value="CBS-domain pair"/>
    <property type="match status" value="1"/>
</dbReference>
<comment type="caution">
    <text evidence="3">The sequence shown here is derived from an EMBL/GenBank/DDBJ whole genome shotgun (WGS) entry which is preliminary data.</text>
</comment>
<keyword evidence="1" id="KW-0129">CBS domain</keyword>
<dbReference type="InterPro" id="IPR046342">
    <property type="entry name" value="CBS_dom_sf"/>
</dbReference>
<dbReference type="OrthoDB" id="9811720at2"/>
<evidence type="ECO:0000313" key="4">
    <source>
        <dbReference type="Proteomes" id="UP000284021"/>
    </source>
</evidence>
<protein>
    <submittedName>
        <fullName evidence="3">CBS domain-containing protein</fullName>
    </submittedName>
</protein>
<evidence type="ECO:0000256" key="1">
    <source>
        <dbReference type="PROSITE-ProRule" id="PRU00703"/>
    </source>
</evidence>
<dbReference type="Pfam" id="PF00571">
    <property type="entry name" value="CBS"/>
    <property type="match status" value="1"/>
</dbReference>
<dbReference type="InterPro" id="IPR000644">
    <property type="entry name" value="CBS_dom"/>
</dbReference>
<keyword evidence="4" id="KW-1185">Reference proteome</keyword>
<dbReference type="SMART" id="SM00116">
    <property type="entry name" value="CBS"/>
    <property type="match status" value="1"/>
</dbReference>
<feature type="domain" description="CBS" evidence="2">
    <location>
        <begin position="35"/>
        <end position="90"/>
    </location>
</feature>
<gene>
    <name evidence="3" type="ORF">D3879_10290</name>
</gene>
<dbReference type="AlphaFoldDB" id="A0A418XMA6"/>
<sequence length="93" mass="10257">MVSLIDLISHTRRSGRCNLLGRLGLRGEVQLEQVMSRPVTCVDSRTHVVELIPLLSDQGLHCLPVLEQGELVGIVTQTDLIAALHRDLIMHLG</sequence>
<dbReference type="PROSITE" id="PS51371">
    <property type="entry name" value="CBS"/>
    <property type="match status" value="1"/>
</dbReference>
<dbReference type="Proteomes" id="UP000284021">
    <property type="component" value="Unassembled WGS sequence"/>
</dbReference>
<proteinExistence type="predicted"/>
<organism evidence="3 4">
    <name type="scientific">Pseudomonas cavernicola</name>
    <dbReference type="NCBI Taxonomy" id="2320866"/>
    <lineage>
        <taxon>Bacteria</taxon>
        <taxon>Pseudomonadati</taxon>
        <taxon>Pseudomonadota</taxon>
        <taxon>Gammaproteobacteria</taxon>
        <taxon>Pseudomonadales</taxon>
        <taxon>Pseudomonadaceae</taxon>
        <taxon>Pseudomonas</taxon>
    </lineage>
</organism>
<evidence type="ECO:0000259" key="2">
    <source>
        <dbReference type="PROSITE" id="PS51371"/>
    </source>
</evidence>
<dbReference type="Gene3D" id="3.10.580.10">
    <property type="entry name" value="CBS-domain"/>
    <property type="match status" value="1"/>
</dbReference>
<dbReference type="EMBL" id="QYUR01000002">
    <property type="protein sequence ID" value="RJG13597.1"/>
    <property type="molecule type" value="Genomic_DNA"/>
</dbReference>
<name>A0A418XMA6_9PSED</name>
<reference evidence="3 4" key="1">
    <citation type="submission" date="2018-09" db="EMBL/GenBank/DDBJ databases">
        <authorList>
            <person name="Zhu H."/>
        </authorList>
    </citation>
    <scope>NUCLEOTIDE SEQUENCE [LARGE SCALE GENOMIC DNA]</scope>
    <source>
        <strain evidence="3 4">K1S02-6</strain>
    </source>
</reference>